<proteinExistence type="predicted"/>
<evidence type="ECO:0000313" key="1">
    <source>
        <dbReference type="EMBL" id="SUZ70142.1"/>
    </source>
</evidence>
<name>A0A381PSW4_9ZZZZ</name>
<gene>
    <name evidence="1" type="ORF">METZ01_LOCUS22996</name>
</gene>
<protein>
    <submittedName>
        <fullName evidence="1">Uncharacterized protein</fullName>
    </submittedName>
</protein>
<dbReference type="EMBL" id="UINC01001082">
    <property type="protein sequence ID" value="SUZ70142.1"/>
    <property type="molecule type" value="Genomic_DNA"/>
</dbReference>
<reference evidence="1" key="1">
    <citation type="submission" date="2018-05" db="EMBL/GenBank/DDBJ databases">
        <authorList>
            <person name="Lanie J.A."/>
            <person name="Ng W.-L."/>
            <person name="Kazmierczak K.M."/>
            <person name="Andrzejewski T.M."/>
            <person name="Davidsen T.M."/>
            <person name="Wayne K.J."/>
            <person name="Tettelin H."/>
            <person name="Glass J.I."/>
            <person name="Rusch D."/>
            <person name="Podicherti R."/>
            <person name="Tsui H.-C.T."/>
            <person name="Winkler M.E."/>
        </authorList>
    </citation>
    <scope>NUCLEOTIDE SEQUENCE</scope>
</reference>
<feature type="non-terminal residue" evidence="1">
    <location>
        <position position="49"/>
    </location>
</feature>
<dbReference type="AlphaFoldDB" id="A0A381PSW4"/>
<sequence>MRGLTGIEIVVEDLIPEASLDGLTKTDLVKAVENRLRQAGVALTPDAIG</sequence>
<accession>A0A381PSW4</accession>
<organism evidence="1">
    <name type="scientific">marine metagenome</name>
    <dbReference type="NCBI Taxonomy" id="408172"/>
    <lineage>
        <taxon>unclassified sequences</taxon>
        <taxon>metagenomes</taxon>
        <taxon>ecological metagenomes</taxon>
    </lineage>
</organism>